<dbReference type="Gene3D" id="3.40.30.10">
    <property type="entry name" value="Glutaredoxin"/>
    <property type="match status" value="1"/>
</dbReference>
<evidence type="ECO:0000313" key="9">
    <source>
        <dbReference type="Proteomes" id="UP000255291"/>
    </source>
</evidence>
<sequence length="171" mass="19147">MDNRKINRLRRWAREGVILVLLTLAVAWGVDQYRKPTLPASFSATPMTSIDGKMHDIAALSQERPLLIYVWATWCSICRYTTPAVNQLAEEGGNVVSIAMRSGDNAKLARWVDKKQLKMPVINDENGALSQAWQVSVTPTLVIVSKGNVVSTTTGWTSYWGLKIRMWWAGL</sequence>
<reference evidence="3 9" key="2">
    <citation type="submission" date="2018-07" db="EMBL/GenBank/DDBJ databases">
        <title>The use of a cohorting ward and systematic surveillance cultures for the control of a Klebsiella pneumoniae carbapenemase (KPC)-producing Enterobacteriaceae outbreak.</title>
        <authorList>
            <person name="Doi Y."/>
        </authorList>
    </citation>
    <scope>NUCLEOTIDE SEQUENCE [LARGE SCALE GENOMIC DNA]</scope>
    <source>
        <strain evidence="3 9">1-RC-17-04017</strain>
    </source>
</reference>
<keyword evidence="7" id="KW-1185">Reference proteome</keyword>
<evidence type="ECO:0000259" key="1">
    <source>
        <dbReference type="PROSITE" id="PS51352"/>
    </source>
</evidence>
<name>A0A154YCZ6_9ENTR</name>
<dbReference type="GeneID" id="45796550"/>
<dbReference type="RefSeq" id="WP_023325651.1">
    <property type="nucleotide sequence ID" value="NZ_AP023447.1"/>
</dbReference>
<reference evidence="4 10" key="3">
    <citation type="submission" date="2018-10" db="EMBL/GenBank/DDBJ databases">
        <authorList>
            <person name="Vanduin D."/>
            <person name="Fouts D."/>
            <person name="Wright M."/>
            <person name="Sutton G."/>
            <person name="Nguyen K."/>
            <person name="Kreiswirth B."/>
            <person name="Chen L."/>
            <person name="Rojas L."/>
            <person name="Hujer A."/>
            <person name="Hujer K."/>
            <person name="Bonomo R."/>
            <person name="Adams M."/>
        </authorList>
    </citation>
    <scope>NUCLEOTIDE SEQUENCE [LARGE SCALE GENOMIC DNA]</scope>
    <source>
        <strain evidence="4 10">CRK0054</strain>
    </source>
</reference>
<dbReference type="GO" id="GO:0016491">
    <property type="term" value="F:oxidoreductase activity"/>
    <property type="evidence" value="ECO:0007669"/>
    <property type="project" value="InterPro"/>
</dbReference>
<dbReference type="PROSITE" id="PS51352">
    <property type="entry name" value="THIOREDOXIN_2"/>
    <property type="match status" value="1"/>
</dbReference>
<reference evidence="2" key="4">
    <citation type="journal article" date="2020" name="J Glob Antimicrob Resist">
        <title>Genomic characterization of clinical Enterobacter roggenkampii co-harboring blaIMP-1- and blaGES-5-encoding IncP6 and mcr-9-encoding IncHI2 plasmids isolated in Japan.</title>
        <authorList>
            <person name="Umeda K."/>
            <person name="Nakamura H."/>
            <person name="Fukuda A."/>
            <person name="Matsumoto Y."/>
            <person name="Motooka D."/>
            <person name="Nakamura S."/>
            <person name="Yasui Y."/>
            <person name="Yoshida H."/>
            <person name="Kawahara R."/>
        </authorList>
    </citation>
    <scope>NUCLEOTIDE SEQUENCE</scope>
    <source>
        <strain evidence="2">OIPH-N260</strain>
    </source>
</reference>
<dbReference type="SUPFAM" id="SSF52833">
    <property type="entry name" value="Thioredoxin-like"/>
    <property type="match status" value="1"/>
</dbReference>
<dbReference type="InterPro" id="IPR013766">
    <property type="entry name" value="Thioredoxin_domain"/>
</dbReference>
<evidence type="ECO:0000313" key="2">
    <source>
        <dbReference type="EMBL" id="BCL43653.1"/>
    </source>
</evidence>
<reference evidence="7 8" key="1">
    <citation type="submission" date="2016-03" db="EMBL/GenBank/DDBJ databases">
        <authorList>
            <consortium name="Pathogen Informatics"/>
        </authorList>
    </citation>
    <scope>NUCLEOTIDE SEQUENCE [LARGE SCALE GENOMIC DNA]</scope>
    <source>
        <strain evidence="7">e2161</strain>
        <strain evidence="5">E2161</strain>
        <strain evidence="8">e264</strain>
        <strain evidence="6">E264</strain>
    </source>
</reference>
<accession>A0A154YCZ6</accession>
<protein>
    <submittedName>
        <fullName evidence="6">Protein DsbE</fullName>
    </submittedName>
    <submittedName>
        <fullName evidence="2">Protein disulfide oxidoreductase</fullName>
    </submittedName>
</protein>
<dbReference type="EMBL" id="AP023447">
    <property type="protein sequence ID" value="BCL43653.1"/>
    <property type="molecule type" value="Genomic_DNA"/>
</dbReference>
<dbReference type="PANTHER" id="PTHR42852:SF17">
    <property type="entry name" value="THIOREDOXIN-LIKE PROTEIN HI_1115"/>
    <property type="match status" value="1"/>
</dbReference>
<dbReference type="GO" id="GO:0016209">
    <property type="term" value="F:antioxidant activity"/>
    <property type="evidence" value="ECO:0007669"/>
    <property type="project" value="InterPro"/>
</dbReference>
<dbReference type="EMBL" id="QRBW01000042">
    <property type="protein sequence ID" value="RDT58328.1"/>
    <property type="molecule type" value="Genomic_DNA"/>
</dbReference>
<dbReference type="PANTHER" id="PTHR42852">
    <property type="entry name" value="THIOL:DISULFIDE INTERCHANGE PROTEIN DSBE"/>
    <property type="match status" value="1"/>
</dbReference>
<dbReference type="InterPro" id="IPR000866">
    <property type="entry name" value="AhpC/TSA"/>
</dbReference>
<dbReference type="Proteomes" id="UP000077278">
    <property type="component" value="Unassembled WGS sequence"/>
</dbReference>
<organism evidence="6 8">
    <name type="scientific">Enterobacter roggenkampii</name>
    <dbReference type="NCBI Taxonomy" id="1812935"/>
    <lineage>
        <taxon>Bacteria</taxon>
        <taxon>Pseudomonadati</taxon>
        <taxon>Pseudomonadota</taxon>
        <taxon>Gammaproteobacteria</taxon>
        <taxon>Enterobacterales</taxon>
        <taxon>Enterobacteriaceae</taxon>
        <taxon>Enterobacter</taxon>
        <taxon>Enterobacter cloacae complex</taxon>
    </lineage>
</organism>
<evidence type="ECO:0000313" key="7">
    <source>
        <dbReference type="Proteomes" id="UP000077063"/>
    </source>
</evidence>
<dbReference type="EMBL" id="FKDK01000004">
    <property type="protein sequence ID" value="SAA22913.1"/>
    <property type="molecule type" value="Genomic_DNA"/>
</dbReference>
<dbReference type="EMBL" id="FKDD01000001">
    <property type="protein sequence ID" value="SAB29935.1"/>
    <property type="molecule type" value="Genomic_DNA"/>
</dbReference>
<evidence type="ECO:0000313" key="8">
    <source>
        <dbReference type="Proteomes" id="UP000077278"/>
    </source>
</evidence>
<feature type="domain" description="Thioredoxin" evidence="1">
    <location>
        <begin position="36"/>
        <end position="171"/>
    </location>
</feature>
<dbReference type="AlphaFoldDB" id="A0A154YCZ6"/>
<dbReference type="Proteomes" id="UP000077063">
    <property type="component" value="Unassembled WGS sequence"/>
</dbReference>
<dbReference type="InterPro" id="IPR050553">
    <property type="entry name" value="Thioredoxin_ResA/DsbE_sf"/>
</dbReference>
<gene>
    <name evidence="6" type="primary">dsbE</name>
    <name evidence="4" type="ORF">B9059_020050</name>
    <name evidence="3" type="ORF">DXF87_18325</name>
    <name evidence="2" type="ORF">OIPHN260_31550</name>
    <name evidence="6" type="ORF">SAMEA2273136_00114</name>
    <name evidence="5" type="ORF">SAMEA2273443_01271</name>
</gene>
<evidence type="ECO:0000313" key="3">
    <source>
        <dbReference type="EMBL" id="RDT58328.1"/>
    </source>
</evidence>
<dbReference type="EMBL" id="NEYZ02000078">
    <property type="protein sequence ID" value="RNT36658.1"/>
    <property type="molecule type" value="Genomic_DNA"/>
</dbReference>
<evidence type="ECO:0000313" key="6">
    <source>
        <dbReference type="EMBL" id="SAB29935.1"/>
    </source>
</evidence>
<dbReference type="Proteomes" id="UP000255291">
    <property type="component" value="Unassembled WGS sequence"/>
</dbReference>
<proteinExistence type="predicted"/>
<dbReference type="CDD" id="cd03011">
    <property type="entry name" value="TlpA_like_ScsD_MtbDsbE"/>
    <property type="match status" value="1"/>
</dbReference>
<dbReference type="KEGG" id="ern:BFV67_14435"/>
<evidence type="ECO:0000313" key="10">
    <source>
        <dbReference type="Proteomes" id="UP000286098"/>
    </source>
</evidence>
<dbReference type="Proteomes" id="UP000286098">
    <property type="component" value="Unassembled WGS sequence"/>
</dbReference>
<evidence type="ECO:0000313" key="4">
    <source>
        <dbReference type="EMBL" id="RNT36658.1"/>
    </source>
</evidence>
<dbReference type="Proteomes" id="UP000595858">
    <property type="component" value="Chromosome"/>
</dbReference>
<dbReference type="InterPro" id="IPR036249">
    <property type="entry name" value="Thioredoxin-like_sf"/>
</dbReference>
<evidence type="ECO:0000313" key="5">
    <source>
        <dbReference type="EMBL" id="SAA22913.1"/>
    </source>
</evidence>
<dbReference type="Pfam" id="PF00578">
    <property type="entry name" value="AhpC-TSA"/>
    <property type="match status" value="1"/>
</dbReference>